<dbReference type="SMART" id="SM00198">
    <property type="entry name" value="SCP"/>
    <property type="match status" value="1"/>
</dbReference>
<dbReference type="CDD" id="cd05380">
    <property type="entry name" value="CAP_euk"/>
    <property type="match status" value="1"/>
</dbReference>
<reference evidence="10" key="1">
    <citation type="submission" date="2025-08" db="UniProtKB">
        <authorList>
            <consortium name="RefSeq"/>
        </authorList>
    </citation>
    <scope>IDENTIFICATION</scope>
</reference>
<dbReference type="InterPro" id="IPR014044">
    <property type="entry name" value="CAP_dom"/>
</dbReference>
<keyword evidence="4 7" id="KW-0732">Signal</keyword>
<feature type="domain" description="SCP" evidence="8">
    <location>
        <begin position="60"/>
        <end position="220"/>
    </location>
</feature>
<dbReference type="PROSITE" id="PS01010">
    <property type="entry name" value="CRISP_2"/>
    <property type="match status" value="1"/>
</dbReference>
<dbReference type="Pfam" id="PF00188">
    <property type="entry name" value="CAP"/>
    <property type="match status" value="1"/>
</dbReference>
<dbReference type="GeneID" id="105432430"/>
<evidence type="ECO:0000256" key="7">
    <source>
        <dbReference type="SAM" id="SignalP"/>
    </source>
</evidence>
<dbReference type="KEGG" id="pbar:105432430"/>
<evidence type="ECO:0000259" key="8">
    <source>
        <dbReference type="SMART" id="SM00198"/>
    </source>
</evidence>
<organism evidence="9 10">
    <name type="scientific">Pogonomyrmex barbatus</name>
    <name type="common">red harvester ant</name>
    <dbReference type="NCBI Taxonomy" id="144034"/>
    <lineage>
        <taxon>Eukaryota</taxon>
        <taxon>Metazoa</taxon>
        <taxon>Ecdysozoa</taxon>
        <taxon>Arthropoda</taxon>
        <taxon>Hexapoda</taxon>
        <taxon>Insecta</taxon>
        <taxon>Pterygota</taxon>
        <taxon>Neoptera</taxon>
        <taxon>Endopterygota</taxon>
        <taxon>Hymenoptera</taxon>
        <taxon>Apocrita</taxon>
        <taxon>Aculeata</taxon>
        <taxon>Formicoidea</taxon>
        <taxon>Formicidae</taxon>
        <taxon>Myrmicinae</taxon>
        <taxon>Pogonomyrmex</taxon>
    </lineage>
</organism>
<comment type="similarity">
    <text evidence="2">Belongs to the CRISP family.</text>
</comment>
<proteinExistence type="inferred from homology"/>
<keyword evidence="9" id="KW-1185">Reference proteome</keyword>
<dbReference type="PANTHER" id="PTHR10334">
    <property type="entry name" value="CYSTEINE-RICH SECRETORY PROTEIN-RELATED"/>
    <property type="match status" value="1"/>
</dbReference>
<dbReference type="InterPro" id="IPR034763">
    <property type="entry name" value="P14a_insect"/>
</dbReference>
<dbReference type="RefSeq" id="XP_011645540.1">
    <property type="nucleotide sequence ID" value="XM_011647238.1"/>
</dbReference>
<evidence type="ECO:0000256" key="4">
    <source>
        <dbReference type="ARBA" id="ARBA00022729"/>
    </source>
</evidence>
<dbReference type="AlphaFoldDB" id="A0A6I9WPF4"/>
<keyword evidence="3" id="KW-0964">Secreted</keyword>
<dbReference type="OrthoDB" id="414826at2759"/>
<evidence type="ECO:0000313" key="9">
    <source>
        <dbReference type="Proteomes" id="UP000504615"/>
    </source>
</evidence>
<dbReference type="PIRSF" id="PIRSF038921">
    <property type="entry name" value="P14a"/>
    <property type="match status" value="1"/>
</dbReference>
<dbReference type="Gene3D" id="3.40.33.10">
    <property type="entry name" value="CAP"/>
    <property type="match status" value="1"/>
</dbReference>
<sequence length="226" mass="25427">MTGIYNLCLVIVVVTGVTAVDYCNIESCKWKNSIHTMCQFTSSKPAQTCGNNPHIGLNDNEKWSIVNKHNELRQKVASGQETRGNPGPQPSAKSMPNLSWDNQLAEIAQRWANQCKFEHDKCRDVAKYQVGQNIAISYASGQNTSSLGDLIQLWYDEVSKFDKKEVYKYKFDPETGHYTQVVWGKTTTIGCGRAKYNDPKSNFIAHLLVCNYGPSGNFQNKPVYET</sequence>
<evidence type="ECO:0000256" key="6">
    <source>
        <dbReference type="SAM" id="MobiDB-lite"/>
    </source>
</evidence>
<dbReference type="InterPro" id="IPR002413">
    <property type="entry name" value="V5_allergen-like"/>
</dbReference>
<protein>
    <submittedName>
        <fullName evidence="10">Venom allergen 3-like</fullName>
    </submittedName>
</protein>
<comment type="subcellular location">
    <subcellularLocation>
        <location evidence="1">Secreted</location>
    </subcellularLocation>
</comment>
<dbReference type="GO" id="GO:0005576">
    <property type="term" value="C:extracellular region"/>
    <property type="evidence" value="ECO:0007669"/>
    <property type="project" value="UniProtKB-SubCell"/>
</dbReference>
<dbReference type="InterPro" id="IPR018244">
    <property type="entry name" value="Allrgn_V5/Tpx1_CS"/>
</dbReference>
<dbReference type="Proteomes" id="UP000504615">
    <property type="component" value="Unplaced"/>
</dbReference>
<evidence type="ECO:0000313" key="10">
    <source>
        <dbReference type="RefSeq" id="XP_011645540.1"/>
    </source>
</evidence>
<evidence type="ECO:0000256" key="3">
    <source>
        <dbReference type="ARBA" id="ARBA00022525"/>
    </source>
</evidence>
<dbReference type="SUPFAM" id="SSF55797">
    <property type="entry name" value="PR-1-like"/>
    <property type="match status" value="1"/>
</dbReference>
<evidence type="ECO:0000256" key="5">
    <source>
        <dbReference type="ARBA" id="ARBA00023157"/>
    </source>
</evidence>
<feature type="region of interest" description="Disordered" evidence="6">
    <location>
        <begin position="76"/>
        <end position="96"/>
    </location>
</feature>
<dbReference type="PRINTS" id="PR00838">
    <property type="entry name" value="V5ALLERGEN"/>
</dbReference>
<evidence type="ECO:0000256" key="1">
    <source>
        <dbReference type="ARBA" id="ARBA00004613"/>
    </source>
</evidence>
<dbReference type="PRINTS" id="PR00837">
    <property type="entry name" value="V5TPXLIKE"/>
</dbReference>
<feature type="chain" id="PRO_5026955612" evidence="7">
    <location>
        <begin position="20"/>
        <end position="226"/>
    </location>
</feature>
<dbReference type="InterPro" id="IPR035940">
    <property type="entry name" value="CAP_sf"/>
</dbReference>
<dbReference type="InterPro" id="IPR001283">
    <property type="entry name" value="CRISP-related"/>
</dbReference>
<accession>A0A6I9WPF4</accession>
<dbReference type="PROSITE" id="PS01009">
    <property type="entry name" value="CRISP_1"/>
    <property type="match status" value="1"/>
</dbReference>
<keyword evidence="5" id="KW-1015">Disulfide bond</keyword>
<evidence type="ECO:0000256" key="2">
    <source>
        <dbReference type="ARBA" id="ARBA00009923"/>
    </source>
</evidence>
<gene>
    <name evidence="10" type="primary">LOC105432430</name>
</gene>
<feature type="signal peptide" evidence="7">
    <location>
        <begin position="1"/>
        <end position="19"/>
    </location>
</feature>
<name>A0A6I9WPF4_9HYME</name>